<organism evidence="4 5">
    <name type="scientific">Streblomastix strix</name>
    <dbReference type="NCBI Taxonomy" id="222440"/>
    <lineage>
        <taxon>Eukaryota</taxon>
        <taxon>Metamonada</taxon>
        <taxon>Preaxostyla</taxon>
        <taxon>Oxymonadida</taxon>
        <taxon>Streblomastigidae</taxon>
        <taxon>Streblomastix</taxon>
    </lineage>
</organism>
<feature type="region of interest" description="Disordered" evidence="3">
    <location>
        <begin position="687"/>
        <end position="706"/>
    </location>
</feature>
<feature type="region of interest" description="Disordered" evidence="3">
    <location>
        <begin position="483"/>
        <end position="504"/>
    </location>
</feature>
<feature type="region of interest" description="Disordered" evidence="3">
    <location>
        <begin position="654"/>
        <end position="673"/>
    </location>
</feature>
<protein>
    <submittedName>
        <fullName evidence="4">Uncharacterized protein</fullName>
    </submittedName>
</protein>
<dbReference type="PANTHER" id="PTHR45639:SF28">
    <property type="entry name" value="HEAT SHOCK PROTEIN-LIKE PROTEIN"/>
    <property type="match status" value="1"/>
</dbReference>
<evidence type="ECO:0000313" key="4">
    <source>
        <dbReference type="EMBL" id="KAA6393818.1"/>
    </source>
</evidence>
<sequence length="746" mass="84778">MNPLLKLRKSLGINFGQKKSVCTAALRFLIDKWAKTDAQKEYISVCLNSDRERDTPTRILLRNSTREIASASQNRASLVGFKSQLGLFKRQQVNHDETFDPIEEARFIVEYGREGELFEFTAEQVTGMYLRKLIQFCRDVGDIPPDITHVPQIDENDDKPNERVSAVFSIPTYWKQSQKQALLTSASIAAIDIHALVYDTTAAGVCYACQRLDSGSGVKQPFDIIMSDLGSFGIQISVLRIIRGQQGNIIVRSLAHRWNLGLGGDKIDRIIVNELRKQIINNINEKQDTKSDQNKTEEEKNNTNSNQINTHSQSDIRISLYKDQRIKDRLYKISEKMKRTLTIIPNTTETIELIPNECDIQVSLSRERLNKMICVEQKKDMKENDNQTQDIEVDNYNEDEEYDDDDDDDESVETNQNQIKRPKKQINIFVDMKNIVKLAVEDANRHVVGSAGVALNIQSIEVVGGMSRVPVFQDALEKAANEVLHRSPSSTSSSTSSLSPASNGSHLTISHKLNADEAVAWGCGRLALQYEMEKGIEMARQKIAQLPLPSARRAAEAELTASIPKMQNIEIREILTEDIFLFESEHIIQSAQQSVLQPSLTSIILPSQPQNSQQLIFFNQQQQSMQQPHKISISALDPLCLFCGMETMRKKKDIENQELKKNEKEKDDEKQDELIENTNTIPIIESSYSSQQQSQSQQSSQSQSQHQSQFPHLCTCNTPIIRRCRLIFRKGTELPTHHNVRFDMRD</sequence>
<feature type="compositionally biased region" description="Acidic residues" evidence="3">
    <location>
        <begin position="391"/>
        <end position="412"/>
    </location>
</feature>
<dbReference type="AlphaFoldDB" id="A0A5J4WG08"/>
<name>A0A5J4WG08_9EUKA</name>
<dbReference type="GO" id="GO:0005634">
    <property type="term" value="C:nucleus"/>
    <property type="evidence" value="ECO:0007669"/>
    <property type="project" value="TreeGrafter"/>
</dbReference>
<dbReference type="Gene3D" id="3.30.420.40">
    <property type="match status" value="2"/>
</dbReference>
<dbReference type="PANTHER" id="PTHR45639">
    <property type="entry name" value="HSC70CB, ISOFORM G-RELATED"/>
    <property type="match status" value="1"/>
</dbReference>
<evidence type="ECO:0000256" key="2">
    <source>
        <dbReference type="ARBA" id="ARBA00022840"/>
    </source>
</evidence>
<dbReference type="GO" id="GO:0140662">
    <property type="term" value="F:ATP-dependent protein folding chaperone"/>
    <property type="evidence" value="ECO:0007669"/>
    <property type="project" value="InterPro"/>
</dbReference>
<gene>
    <name evidence="4" type="ORF">EZS28_010655</name>
</gene>
<dbReference type="Gene3D" id="3.90.640.10">
    <property type="entry name" value="Actin, Chain A, domain 4"/>
    <property type="match status" value="1"/>
</dbReference>
<keyword evidence="1" id="KW-0547">Nucleotide-binding</keyword>
<dbReference type="Gene3D" id="3.30.30.30">
    <property type="match status" value="1"/>
</dbReference>
<dbReference type="Pfam" id="PF00012">
    <property type="entry name" value="HSP70"/>
    <property type="match status" value="1"/>
</dbReference>
<evidence type="ECO:0000256" key="3">
    <source>
        <dbReference type="SAM" id="MobiDB-lite"/>
    </source>
</evidence>
<evidence type="ECO:0000313" key="5">
    <source>
        <dbReference type="Proteomes" id="UP000324800"/>
    </source>
</evidence>
<feature type="compositionally biased region" description="Basic and acidic residues" evidence="3">
    <location>
        <begin position="286"/>
        <end position="301"/>
    </location>
</feature>
<feature type="region of interest" description="Disordered" evidence="3">
    <location>
        <begin position="380"/>
        <end position="419"/>
    </location>
</feature>
<reference evidence="4 5" key="1">
    <citation type="submission" date="2019-03" db="EMBL/GenBank/DDBJ databases">
        <title>Single cell metagenomics reveals metabolic interactions within the superorganism composed of flagellate Streblomastix strix and complex community of Bacteroidetes bacteria on its surface.</title>
        <authorList>
            <person name="Treitli S.C."/>
            <person name="Kolisko M."/>
            <person name="Husnik F."/>
            <person name="Keeling P."/>
            <person name="Hampl V."/>
        </authorList>
    </citation>
    <scope>NUCLEOTIDE SEQUENCE [LARGE SCALE GENOMIC DNA]</scope>
    <source>
        <strain evidence="4">ST1C</strain>
    </source>
</reference>
<dbReference type="GO" id="GO:0005829">
    <property type="term" value="C:cytosol"/>
    <property type="evidence" value="ECO:0007669"/>
    <property type="project" value="TreeGrafter"/>
</dbReference>
<dbReference type="SUPFAM" id="SSF53067">
    <property type="entry name" value="Actin-like ATPase domain"/>
    <property type="match status" value="2"/>
</dbReference>
<dbReference type="GO" id="GO:0005524">
    <property type="term" value="F:ATP binding"/>
    <property type="evidence" value="ECO:0007669"/>
    <property type="project" value="UniProtKB-KW"/>
</dbReference>
<dbReference type="InterPro" id="IPR013126">
    <property type="entry name" value="Hsp_70_fam"/>
</dbReference>
<dbReference type="InterPro" id="IPR043129">
    <property type="entry name" value="ATPase_NBD"/>
</dbReference>
<comment type="caution">
    <text evidence="4">The sequence shown here is derived from an EMBL/GenBank/DDBJ whole genome shotgun (WGS) entry which is preliminary data.</text>
</comment>
<dbReference type="OrthoDB" id="10262720at2759"/>
<accession>A0A5J4WG08</accession>
<dbReference type="Proteomes" id="UP000324800">
    <property type="component" value="Unassembled WGS sequence"/>
</dbReference>
<keyword evidence="2" id="KW-0067">ATP-binding</keyword>
<feature type="region of interest" description="Disordered" evidence="3">
    <location>
        <begin position="286"/>
        <end position="311"/>
    </location>
</feature>
<proteinExistence type="predicted"/>
<dbReference type="EMBL" id="SNRW01002130">
    <property type="protein sequence ID" value="KAA6393818.1"/>
    <property type="molecule type" value="Genomic_DNA"/>
</dbReference>
<evidence type="ECO:0000256" key="1">
    <source>
        <dbReference type="ARBA" id="ARBA00022741"/>
    </source>
</evidence>
<feature type="compositionally biased region" description="Low complexity" evidence="3">
    <location>
        <begin position="487"/>
        <end position="502"/>
    </location>
</feature>